<sequence length="393" mass="43704">MSANPSTPRRALRSFWIAGYDGADHLDQSGKPCSVADLTQHSRLASVDYARLREFGIRTVRETVGWRLVDRGQGRYDFRSLDARVAAARDQGLQVAWTLCHYGWPEGLDPLSDRFPEAFARYARAVALYLLDHGDAVPVYTPIEELSYLAWSVSSGEIRAEASLRGKGSDLKRAFVRAAMAAMDAIRSVDPRARFLHTDPLMHVVAPAGRPELQGAAADFCERQFAAWDLFAGKLEPDLGGDPKYLDLLGVNYFWGSQWELGSGKPLGWRIDDPRRKPLAELLENVHLRYGRPLVISETGHVGVERGAWVKEIAAEVREARTRGVPIEGIGLPIIDRPDLHNPALWHSSGLWELAPQADGELERRLNGPYARAVQDAQAITGARPKLPRLQNH</sequence>
<evidence type="ECO:0000313" key="2">
    <source>
        <dbReference type="Proteomes" id="UP000501534"/>
    </source>
</evidence>
<reference evidence="1 2" key="1">
    <citation type="submission" date="2020-04" db="EMBL/GenBank/DDBJ databases">
        <title>Usitatibacter rugosus gen. nov., sp. nov. and Usitatibacter palustris sp. nov., novel members of Usitatibacteraceae fam. nov. within the order Nitrosomonadales isolated from soil.</title>
        <authorList>
            <person name="Huber K.J."/>
            <person name="Neumann-Schaal M."/>
            <person name="Geppert A."/>
            <person name="Luckner M."/>
            <person name="Wanner G."/>
            <person name="Overmann J."/>
        </authorList>
    </citation>
    <scope>NUCLEOTIDE SEQUENCE [LARGE SCALE GENOMIC DNA]</scope>
    <source>
        <strain evidence="1 2">0125_3</strain>
    </source>
</reference>
<dbReference type="SUPFAM" id="SSF51445">
    <property type="entry name" value="(Trans)glycosidases"/>
    <property type="match status" value="1"/>
</dbReference>
<dbReference type="Proteomes" id="UP000501534">
    <property type="component" value="Chromosome"/>
</dbReference>
<dbReference type="KEGG" id="uru:DSM104443_02111"/>
<evidence type="ECO:0000313" key="1">
    <source>
        <dbReference type="EMBL" id="QJR11040.1"/>
    </source>
</evidence>
<dbReference type="AlphaFoldDB" id="A0A6M4GUP6"/>
<proteinExistence type="predicted"/>
<organism evidence="1 2">
    <name type="scientific">Usitatibacter rugosus</name>
    <dbReference type="NCBI Taxonomy" id="2732067"/>
    <lineage>
        <taxon>Bacteria</taxon>
        <taxon>Pseudomonadati</taxon>
        <taxon>Pseudomonadota</taxon>
        <taxon>Betaproteobacteria</taxon>
        <taxon>Nitrosomonadales</taxon>
        <taxon>Usitatibacteraceae</taxon>
        <taxon>Usitatibacter</taxon>
    </lineage>
</organism>
<gene>
    <name evidence="1" type="ORF">DSM104443_02111</name>
</gene>
<dbReference type="Gene3D" id="3.20.20.80">
    <property type="entry name" value="Glycosidases"/>
    <property type="match status" value="1"/>
</dbReference>
<evidence type="ECO:0008006" key="3">
    <source>
        <dbReference type="Google" id="ProtNLM"/>
    </source>
</evidence>
<dbReference type="InterPro" id="IPR017853">
    <property type="entry name" value="GH"/>
</dbReference>
<name>A0A6M4GUP6_9PROT</name>
<dbReference type="EMBL" id="CP053069">
    <property type="protein sequence ID" value="QJR11040.1"/>
    <property type="molecule type" value="Genomic_DNA"/>
</dbReference>
<keyword evidence="2" id="KW-1185">Reference proteome</keyword>
<accession>A0A6M4GUP6</accession>
<protein>
    <recommendedName>
        <fullName evidence="3">Beta-glucosidase</fullName>
    </recommendedName>
</protein>
<dbReference type="RefSeq" id="WP_171092038.1">
    <property type="nucleotide sequence ID" value="NZ_CP053069.1"/>
</dbReference>